<evidence type="ECO:0000256" key="2">
    <source>
        <dbReference type="ARBA" id="ARBA00023015"/>
    </source>
</evidence>
<keyword evidence="3" id="KW-0238">DNA-binding</keyword>
<gene>
    <name evidence="6" type="ORF">G8770_03470</name>
</gene>
<dbReference type="RefSeq" id="WP_167181801.1">
    <property type="nucleotide sequence ID" value="NZ_JAAONZ010000002.1"/>
</dbReference>
<evidence type="ECO:0000256" key="3">
    <source>
        <dbReference type="ARBA" id="ARBA00023125"/>
    </source>
</evidence>
<dbReference type="GO" id="GO:0005829">
    <property type="term" value="C:cytosol"/>
    <property type="evidence" value="ECO:0007669"/>
    <property type="project" value="TreeGrafter"/>
</dbReference>
<sequence length="303" mass="33204">MITLKHLHHLRAIIQHRTILGAAEALHLTQSAMTRSLLALEDSLGVKLFDRAKSGMTPTAFCLQIAESCEDVLLKMDDIQREADIYRNLDGGKLHIAVGRAIGGLIARNTLPEFVARYPKVSVTVSEGTPDDLVFRIKNREVDLLLAGSGSYMDIEGINHQHLKDIPLAVMTSADHPLSQQKNIQLEQLADYPLIAPTTLSQSHPLLTVIAQARNKHEPIPAVICSDFPTLKAIVLQNHSWLLAPELYFTQEIAQGQLCKLDVNNAGLVSTLSVIELQGRSRSPAAQAFIEIFEEYVASIGGG</sequence>
<keyword evidence="4" id="KW-0804">Transcription</keyword>
<evidence type="ECO:0000313" key="7">
    <source>
        <dbReference type="Proteomes" id="UP000787472"/>
    </source>
</evidence>
<feature type="domain" description="HTH lysR-type" evidence="5">
    <location>
        <begin position="2"/>
        <end position="59"/>
    </location>
</feature>
<dbReference type="GO" id="GO:0003677">
    <property type="term" value="F:DNA binding"/>
    <property type="evidence" value="ECO:0007669"/>
    <property type="project" value="UniProtKB-KW"/>
</dbReference>
<dbReference type="PROSITE" id="PS50931">
    <property type="entry name" value="HTH_LYSR"/>
    <property type="match status" value="1"/>
</dbReference>
<dbReference type="AlphaFoldDB" id="A0A9E5JQG8"/>
<dbReference type="InterPro" id="IPR036388">
    <property type="entry name" value="WH-like_DNA-bd_sf"/>
</dbReference>
<proteinExistence type="inferred from homology"/>
<name>A0A9E5JQG8_9GAMM</name>
<dbReference type="SUPFAM" id="SSF53850">
    <property type="entry name" value="Periplasmic binding protein-like II"/>
    <property type="match status" value="1"/>
</dbReference>
<dbReference type="Gene3D" id="3.40.190.290">
    <property type="match status" value="1"/>
</dbReference>
<reference evidence="6" key="1">
    <citation type="submission" date="2020-03" db="EMBL/GenBank/DDBJ databases">
        <authorList>
            <person name="Guo F."/>
        </authorList>
    </citation>
    <scope>NUCLEOTIDE SEQUENCE</scope>
    <source>
        <strain evidence="6">JCM 30134</strain>
    </source>
</reference>
<comment type="similarity">
    <text evidence="1">Belongs to the LysR transcriptional regulatory family.</text>
</comment>
<dbReference type="Pfam" id="PF00126">
    <property type="entry name" value="HTH_1"/>
    <property type="match status" value="1"/>
</dbReference>
<dbReference type="CDD" id="cd05466">
    <property type="entry name" value="PBP2_LTTR_substrate"/>
    <property type="match status" value="1"/>
</dbReference>
<evidence type="ECO:0000256" key="4">
    <source>
        <dbReference type="ARBA" id="ARBA00023163"/>
    </source>
</evidence>
<dbReference type="Gene3D" id="1.10.10.10">
    <property type="entry name" value="Winged helix-like DNA-binding domain superfamily/Winged helix DNA-binding domain"/>
    <property type="match status" value="1"/>
</dbReference>
<protein>
    <submittedName>
        <fullName evidence="6">LysR family transcriptional regulator</fullName>
    </submittedName>
</protein>
<dbReference type="Pfam" id="PF03466">
    <property type="entry name" value="LysR_substrate"/>
    <property type="match status" value="1"/>
</dbReference>
<dbReference type="EMBL" id="JAAONZ010000002">
    <property type="protein sequence ID" value="NHO64604.1"/>
    <property type="molecule type" value="Genomic_DNA"/>
</dbReference>
<evidence type="ECO:0000259" key="5">
    <source>
        <dbReference type="PROSITE" id="PS50931"/>
    </source>
</evidence>
<dbReference type="PANTHER" id="PTHR30419">
    <property type="entry name" value="HTH-TYPE TRANSCRIPTIONAL REGULATOR YBHD"/>
    <property type="match status" value="1"/>
</dbReference>
<dbReference type="InterPro" id="IPR050950">
    <property type="entry name" value="HTH-type_LysR_regulators"/>
</dbReference>
<accession>A0A9E5JQG8</accession>
<comment type="caution">
    <text evidence="6">The sequence shown here is derived from an EMBL/GenBank/DDBJ whole genome shotgun (WGS) entry which is preliminary data.</text>
</comment>
<dbReference type="InterPro" id="IPR000847">
    <property type="entry name" value="LysR_HTH_N"/>
</dbReference>
<dbReference type="SUPFAM" id="SSF46785">
    <property type="entry name" value="Winged helix' DNA-binding domain"/>
    <property type="match status" value="1"/>
</dbReference>
<dbReference type="InterPro" id="IPR005119">
    <property type="entry name" value="LysR_subst-bd"/>
</dbReference>
<organism evidence="6 7">
    <name type="scientific">Pseudomaricurvus hydrocarbonicus</name>
    <dbReference type="NCBI Taxonomy" id="1470433"/>
    <lineage>
        <taxon>Bacteria</taxon>
        <taxon>Pseudomonadati</taxon>
        <taxon>Pseudomonadota</taxon>
        <taxon>Gammaproteobacteria</taxon>
        <taxon>Cellvibrionales</taxon>
        <taxon>Cellvibrionaceae</taxon>
        <taxon>Pseudomaricurvus</taxon>
    </lineage>
</organism>
<dbReference type="GO" id="GO:0003700">
    <property type="term" value="F:DNA-binding transcription factor activity"/>
    <property type="evidence" value="ECO:0007669"/>
    <property type="project" value="InterPro"/>
</dbReference>
<dbReference type="PANTHER" id="PTHR30419:SF30">
    <property type="entry name" value="LYSR FAMILY TRANSCRIPTIONAL REGULATOR"/>
    <property type="match status" value="1"/>
</dbReference>
<dbReference type="PRINTS" id="PR00039">
    <property type="entry name" value="HTHLYSR"/>
</dbReference>
<keyword evidence="2" id="KW-0805">Transcription regulation</keyword>
<evidence type="ECO:0000256" key="1">
    <source>
        <dbReference type="ARBA" id="ARBA00009437"/>
    </source>
</evidence>
<evidence type="ECO:0000313" key="6">
    <source>
        <dbReference type="EMBL" id="NHO64604.1"/>
    </source>
</evidence>
<dbReference type="Proteomes" id="UP000787472">
    <property type="component" value="Unassembled WGS sequence"/>
</dbReference>
<dbReference type="InterPro" id="IPR036390">
    <property type="entry name" value="WH_DNA-bd_sf"/>
</dbReference>
<keyword evidence="7" id="KW-1185">Reference proteome</keyword>